<dbReference type="SUPFAM" id="SSF51306">
    <property type="entry name" value="LexA/Signal peptidase"/>
    <property type="match status" value="1"/>
</dbReference>
<dbReference type="Pfam" id="PF07498">
    <property type="entry name" value="Rho_N"/>
    <property type="match status" value="1"/>
</dbReference>
<evidence type="ECO:0000259" key="2">
    <source>
        <dbReference type="SMART" id="SM00959"/>
    </source>
</evidence>
<feature type="region of interest" description="Disordered" evidence="1">
    <location>
        <begin position="250"/>
        <end position="306"/>
    </location>
</feature>
<evidence type="ECO:0000313" key="3">
    <source>
        <dbReference type="EMBL" id="CAJ1968170.1"/>
    </source>
</evidence>
<dbReference type="GO" id="GO:0004252">
    <property type="term" value="F:serine-type endopeptidase activity"/>
    <property type="evidence" value="ECO:0007669"/>
    <property type="project" value="InterPro"/>
</dbReference>
<reference evidence="3" key="1">
    <citation type="submission" date="2023-10" db="EMBL/GenBank/DDBJ databases">
        <authorList>
            <person name="Domelevo Entfellner J.-B."/>
        </authorList>
    </citation>
    <scope>NUCLEOTIDE SEQUENCE</scope>
</reference>
<dbReference type="SMART" id="SM00959">
    <property type="entry name" value="Rho_N"/>
    <property type="match status" value="1"/>
</dbReference>
<dbReference type="Gene3D" id="2.10.109.10">
    <property type="entry name" value="Umud Fragment, subunit A"/>
    <property type="match status" value="1"/>
</dbReference>
<dbReference type="Proteomes" id="UP001189624">
    <property type="component" value="Chromosome 7"/>
</dbReference>
<dbReference type="EMBL" id="OY731404">
    <property type="protein sequence ID" value="CAJ1968170.1"/>
    <property type="molecule type" value="Genomic_DNA"/>
</dbReference>
<evidence type="ECO:0000256" key="1">
    <source>
        <dbReference type="SAM" id="MobiDB-lite"/>
    </source>
</evidence>
<feature type="compositionally biased region" description="Low complexity" evidence="1">
    <location>
        <begin position="421"/>
        <end position="432"/>
    </location>
</feature>
<keyword evidence="4" id="KW-1185">Reference proteome</keyword>
<feature type="domain" description="Rho termination factor-like N-terminal" evidence="2">
    <location>
        <begin position="528"/>
        <end position="564"/>
    </location>
</feature>
<dbReference type="Gramene" id="rna-AYBTSS11_LOCUS21572">
    <property type="protein sequence ID" value="CAJ1968170.1"/>
    <property type="gene ID" value="gene-AYBTSS11_LOCUS21572"/>
</dbReference>
<dbReference type="GO" id="GO:0006353">
    <property type="term" value="P:DNA-templated transcription termination"/>
    <property type="evidence" value="ECO:0007669"/>
    <property type="project" value="InterPro"/>
</dbReference>
<name>A0AA86T9L5_9FABA</name>
<accession>A0AA86T9L5</accession>
<dbReference type="GO" id="GO:0006465">
    <property type="term" value="P:signal peptide processing"/>
    <property type="evidence" value="ECO:0007669"/>
    <property type="project" value="InterPro"/>
</dbReference>
<feature type="compositionally biased region" description="Polar residues" evidence="1">
    <location>
        <begin position="375"/>
        <end position="392"/>
    </location>
</feature>
<organism evidence="3 4">
    <name type="scientific">Sphenostylis stenocarpa</name>
    <dbReference type="NCBI Taxonomy" id="92480"/>
    <lineage>
        <taxon>Eukaryota</taxon>
        <taxon>Viridiplantae</taxon>
        <taxon>Streptophyta</taxon>
        <taxon>Embryophyta</taxon>
        <taxon>Tracheophyta</taxon>
        <taxon>Spermatophyta</taxon>
        <taxon>Magnoliopsida</taxon>
        <taxon>eudicotyledons</taxon>
        <taxon>Gunneridae</taxon>
        <taxon>Pentapetalae</taxon>
        <taxon>rosids</taxon>
        <taxon>fabids</taxon>
        <taxon>Fabales</taxon>
        <taxon>Fabaceae</taxon>
        <taxon>Papilionoideae</taxon>
        <taxon>50 kb inversion clade</taxon>
        <taxon>NPAAA clade</taxon>
        <taxon>indigoferoid/millettioid clade</taxon>
        <taxon>Phaseoleae</taxon>
        <taxon>Sphenostylis</taxon>
    </lineage>
</organism>
<dbReference type="AlphaFoldDB" id="A0AA86T9L5"/>
<dbReference type="CDD" id="cd06530">
    <property type="entry name" value="S26_SPase_I"/>
    <property type="match status" value="1"/>
</dbReference>
<dbReference type="PANTHER" id="PTHR34449">
    <property type="entry name" value="RHO TERMINATION FACTOR"/>
    <property type="match status" value="1"/>
</dbReference>
<dbReference type="InterPro" id="IPR019533">
    <property type="entry name" value="Peptidase_S26"/>
</dbReference>
<feature type="compositionally biased region" description="Acidic residues" evidence="1">
    <location>
        <begin position="503"/>
        <end position="519"/>
    </location>
</feature>
<feature type="region of interest" description="Disordered" evidence="1">
    <location>
        <begin position="501"/>
        <end position="522"/>
    </location>
</feature>
<proteinExistence type="predicted"/>
<dbReference type="InterPro" id="IPR011112">
    <property type="entry name" value="Rho-like_N"/>
</dbReference>
<feature type="compositionally biased region" description="Basic residues" evidence="1">
    <location>
        <begin position="254"/>
        <end position="264"/>
    </location>
</feature>
<protein>
    <recommendedName>
        <fullName evidence="2">Rho termination factor-like N-terminal domain-containing protein</fullName>
    </recommendedName>
</protein>
<feature type="region of interest" description="Disordered" evidence="1">
    <location>
        <begin position="357"/>
        <end position="489"/>
    </location>
</feature>
<feature type="compositionally biased region" description="Basic and acidic residues" evidence="1">
    <location>
        <begin position="393"/>
        <end position="418"/>
    </location>
</feature>
<dbReference type="PANTHER" id="PTHR34449:SF5">
    <property type="entry name" value="ATP BINDING _ ATPASE"/>
    <property type="match status" value="1"/>
</dbReference>
<feature type="compositionally biased region" description="Polar residues" evidence="1">
    <location>
        <begin position="290"/>
        <end position="301"/>
    </location>
</feature>
<gene>
    <name evidence="3" type="ORF">AYBTSS11_LOCUS21572</name>
</gene>
<sequence length="564" mass="63134">MTYLHWNKGEEMTPTIDGKAVTLVRKLPTVDPTCVFVGDVVVLKDPEKPDNYLVRRLTAIEGYEMVSTDENDEPFTLEKDQCWVVAENEKLKPKEANDSRTFGPVQMTDIVGRVIYCLRSAVDHGRVQNRIHQCWKWNLMLMRWQRVTKPEVLCREALTMALSESSLSSPLLSKPQTMSQTLHPFLAQNLGCGMAEGKCLPCSGVSGRTAAVYPYSSPGHHIIHSHVKVRGLKCGYRGASFVCEAKRNPDFSRQNKHGHSRGRNRNNDGRDSFENFDDDMFSLKNGPPVSLSTSGKFQATSAPGPREKEIVELFRKVQARLRERAASKEEKKVETSRVQNKENNTVDSLLKLLKKHSVEQVKRSSGGGRGDDLTSDQLQDGNQYDGGQNTKFSDLDSTSKENTKFSDLDSTPKDDPQEGHVSSSTVTRPRSSFQRRSPVPRVKYEPVSNNEDGVNVLPVGSEDGEDNDDQIELKHDDEPQPDSESYIDSKDELFFPNIGIAELSDDDDSEQTDNDESVEEQVAVPHEDLSALKLSELRALAKSRGLKGFSKMKKSDLLELLTES</sequence>
<dbReference type="InterPro" id="IPR036286">
    <property type="entry name" value="LexA/Signal_pep-like_sf"/>
</dbReference>
<evidence type="ECO:0000313" key="4">
    <source>
        <dbReference type="Proteomes" id="UP001189624"/>
    </source>
</evidence>